<comment type="subcellular location">
    <subcellularLocation>
        <location evidence="1">Cell membrane</location>
        <topology evidence="1">Multi-pass membrane protein</topology>
    </subcellularLocation>
</comment>
<dbReference type="STRING" id="45074.Lsan_3148"/>
<dbReference type="PATRIC" id="fig|45074.5.peg.3388"/>
<protein>
    <submittedName>
        <fullName evidence="12">Sugar-proton symporter</fullName>
    </submittedName>
</protein>
<dbReference type="PRINTS" id="PR00171">
    <property type="entry name" value="SUGRTRNSPORT"/>
</dbReference>
<evidence type="ECO:0000256" key="7">
    <source>
        <dbReference type="ARBA" id="ARBA00022989"/>
    </source>
</evidence>
<evidence type="ECO:0000256" key="3">
    <source>
        <dbReference type="ARBA" id="ARBA00022448"/>
    </source>
</evidence>
<dbReference type="PROSITE" id="PS50850">
    <property type="entry name" value="MFS"/>
    <property type="match status" value="1"/>
</dbReference>
<keyword evidence="4" id="KW-1003">Cell membrane</keyword>
<keyword evidence="7 10" id="KW-1133">Transmembrane helix</keyword>
<comment type="caution">
    <text evidence="12">The sequence shown here is derived from an EMBL/GenBank/DDBJ whole genome shotgun (WGS) entry which is preliminary data.</text>
</comment>
<dbReference type="EMBL" id="LNYU01000085">
    <property type="protein sequence ID" value="KTD55596.1"/>
    <property type="molecule type" value="Genomic_DNA"/>
</dbReference>
<dbReference type="InterPro" id="IPR036259">
    <property type="entry name" value="MFS_trans_sf"/>
</dbReference>
<organism evidence="12 13">
    <name type="scientific">Legionella santicrucis</name>
    <dbReference type="NCBI Taxonomy" id="45074"/>
    <lineage>
        <taxon>Bacteria</taxon>
        <taxon>Pseudomonadati</taxon>
        <taxon>Pseudomonadota</taxon>
        <taxon>Gammaproteobacteria</taxon>
        <taxon>Legionellales</taxon>
        <taxon>Legionellaceae</taxon>
        <taxon>Legionella</taxon>
    </lineage>
</organism>
<dbReference type="PANTHER" id="PTHR48020">
    <property type="entry name" value="PROTON MYO-INOSITOL COTRANSPORTER"/>
    <property type="match status" value="1"/>
</dbReference>
<dbReference type="InterPro" id="IPR003663">
    <property type="entry name" value="Sugar/inositol_transpt"/>
</dbReference>
<dbReference type="SUPFAM" id="SSF103473">
    <property type="entry name" value="MFS general substrate transporter"/>
    <property type="match status" value="1"/>
</dbReference>
<accession>A0A0W0YF92</accession>
<feature type="transmembrane region" description="Helical" evidence="10">
    <location>
        <begin position="284"/>
        <end position="306"/>
    </location>
</feature>
<dbReference type="OrthoDB" id="5368493at2"/>
<comment type="similarity">
    <text evidence="2 9">Belongs to the major facilitator superfamily. Sugar transporter (TC 2.A.1.1) family.</text>
</comment>
<gene>
    <name evidence="12" type="ORF">Lsan_3148</name>
</gene>
<feature type="transmembrane region" description="Helical" evidence="10">
    <location>
        <begin position="47"/>
        <end position="70"/>
    </location>
</feature>
<evidence type="ECO:0000313" key="13">
    <source>
        <dbReference type="Proteomes" id="UP000054703"/>
    </source>
</evidence>
<keyword evidence="3 9" id="KW-0813">Transport</keyword>
<feature type="transmembrane region" description="Helical" evidence="10">
    <location>
        <begin position="237"/>
        <end position="256"/>
    </location>
</feature>
<feature type="transmembrane region" description="Helical" evidence="10">
    <location>
        <begin position="408"/>
        <end position="429"/>
    </location>
</feature>
<evidence type="ECO:0000256" key="1">
    <source>
        <dbReference type="ARBA" id="ARBA00004651"/>
    </source>
</evidence>
<feature type="domain" description="Major facilitator superfamily (MFS) profile" evidence="11">
    <location>
        <begin position="12"/>
        <end position="433"/>
    </location>
</feature>
<dbReference type="InterPro" id="IPR005829">
    <property type="entry name" value="Sugar_transporter_CS"/>
</dbReference>
<evidence type="ECO:0000259" key="11">
    <source>
        <dbReference type="PROSITE" id="PS50850"/>
    </source>
</evidence>
<dbReference type="PANTHER" id="PTHR48020:SF12">
    <property type="entry name" value="PROTON MYO-INOSITOL COTRANSPORTER"/>
    <property type="match status" value="1"/>
</dbReference>
<reference evidence="12 13" key="1">
    <citation type="submission" date="2015-11" db="EMBL/GenBank/DDBJ databases">
        <title>Genomic analysis of 38 Legionella species identifies large and diverse effector repertoires.</title>
        <authorList>
            <person name="Burstein D."/>
            <person name="Amaro F."/>
            <person name="Zusman T."/>
            <person name="Lifshitz Z."/>
            <person name="Cohen O."/>
            <person name="Gilbert J.A."/>
            <person name="Pupko T."/>
            <person name="Shuman H.A."/>
            <person name="Segal G."/>
        </authorList>
    </citation>
    <scope>NUCLEOTIDE SEQUENCE [LARGE SCALE GENOMIC DNA]</scope>
    <source>
        <strain evidence="12 13">SC-63-C7</strain>
    </source>
</reference>
<feature type="transmembrane region" description="Helical" evidence="10">
    <location>
        <begin position="313"/>
        <end position="337"/>
    </location>
</feature>
<evidence type="ECO:0000256" key="5">
    <source>
        <dbReference type="ARBA" id="ARBA00022597"/>
    </source>
</evidence>
<dbReference type="GO" id="GO:0005886">
    <property type="term" value="C:plasma membrane"/>
    <property type="evidence" value="ECO:0007669"/>
    <property type="project" value="UniProtKB-SubCell"/>
</dbReference>
<feature type="transmembrane region" description="Helical" evidence="10">
    <location>
        <begin position="137"/>
        <end position="159"/>
    </location>
</feature>
<name>A0A0W0YF92_9GAMM</name>
<keyword evidence="6 10" id="KW-0812">Transmembrane</keyword>
<dbReference type="PROSITE" id="PS00216">
    <property type="entry name" value="SUGAR_TRANSPORT_1"/>
    <property type="match status" value="1"/>
</dbReference>
<feature type="transmembrane region" description="Helical" evidence="10">
    <location>
        <begin position="82"/>
        <end position="101"/>
    </location>
</feature>
<proteinExistence type="inferred from homology"/>
<feature type="transmembrane region" description="Helical" evidence="10">
    <location>
        <begin position="165"/>
        <end position="187"/>
    </location>
</feature>
<dbReference type="Proteomes" id="UP000054703">
    <property type="component" value="Unassembled WGS sequence"/>
</dbReference>
<evidence type="ECO:0000256" key="10">
    <source>
        <dbReference type="SAM" id="Phobius"/>
    </source>
</evidence>
<feature type="transmembrane region" description="Helical" evidence="10">
    <location>
        <begin position="107"/>
        <end position="125"/>
    </location>
</feature>
<dbReference type="GO" id="GO:0022857">
    <property type="term" value="F:transmembrane transporter activity"/>
    <property type="evidence" value="ECO:0007669"/>
    <property type="project" value="InterPro"/>
</dbReference>
<sequence length="471" mass="52122">MNKGVNSFIFFVASIAGFGGFLFGFDSSVIADVKDQVMVQLSLSEWQWSQVVSISLIGCILGIPVSGFFADKISRRCLLKTVALGFIIGTILCALTNSLIVLLAGRFIIGICIGIASYVAPLFIAEIAPPNRRGTLVLINGLTITFGQAIAYLIGYFLHDYSINSWRFLFAIGGIPALVLFIGMYFVPHSPRWIMKKYGIDETIKILKRIRPSGYNIQQEIEEIYSHLKKTQPGYSLLLKPPIVCVLAIGIILGVFQQLSGINAVMYYGPVIFESAGFYPVSKAILATFCMGVVNFLFTVLTLLCVDKLGRRFLLLSGTLIAAFSLFIVALLFSSVIPGQKFWVLGFLSVYIMGYCISVGSLFWVLISEIYPLHVRGLAMSIATVVQWGANFLVSISFLAIYQNLGQMLTFALFGSLCLCAFFFIYHFIPETTGVSLEKIEKNLMSGKKMRAIGKQLSHPIKTKKFELMRE</sequence>
<feature type="transmembrane region" description="Helical" evidence="10">
    <location>
        <begin position="343"/>
        <end position="366"/>
    </location>
</feature>
<evidence type="ECO:0000256" key="9">
    <source>
        <dbReference type="RuleBase" id="RU003346"/>
    </source>
</evidence>
<dbReference type="InterPro" id="IPR050814">
    <property type="entry name" value="Myo-inositol_Transporter"/>
</dbReference>
<keyword evidence="5" id="KW-0762">Sugar transport</keyword>
<dbReference type="InterPro" id="IPR020846">
    <property type="entry name" value="MFS_dom"/>
</dbReference>
<evidence type="ECO:0000256" key="8">
    <source>
        <dbReference type="ARBA" id="ARBA00023136"/>
    </source>
</evidence>
<evidence type="ECO:0000256" key="4">
    <source>
        <dbReference type="ARBA" id="ARBA00022475"/>
    </source>
</evidence>
<dbReference type="FunFam" id="1.20.1250.20:FF:000218">
    <property type="entry name" value="facilitated trehalose transporter Tret1"/>
    <property type="match status" value="1"/>
</dbReference>
<evidence type="ECO:0000313" key="12">
    <source>
        <dbReference type="EMBL" id="KTD55596.1"/>
    </source>
</evidence>
<dbReference type="NCBIfam" id="TIGR00879">
    <property type="entry name" value="SP"/>
    <property type="match status" value="1"/>
</dbReference>
<evidence type="ECO:0000256" key="2">
    <source>
        <dbReference type="ARBA" id="ARBA00010992"/>
    </source>
</evidence>
<keyword evidence="8 10" id="KW-0472">Membrane</keyword>
<feature type="transmembrane region" description="Helical" evidence="10">
    <location>
        <begin position="378"/>
        <end position="402"/>
    </location>
</feature>
<evidence type="ECO:0000256" key="6">
    <source>
        <dbReference type="ARBA" id="ARBA00022692"/>
    </source>
</evidence>
<dbReference type="PROSITE" id="PS00217">
    <property type="entry name" value="SUGAR_TRANSPORT_2"/>
    <property type="match status" value="1"/>
</dbReference>
<dbReference type="Pfam" id="PF00083">
    <property type="entry name" value="Sugar_tr"/>
    <property type="match status" value="1"/>
</dbReference>
<dbReference type="InterPro" id="IPR005828">
    <property type="entry name" value="MFS_sugar_transport-like"/>
</dbReference>
<keyword evidence="13" id="KW-1185">Reference proteome</keyword>
<dbReference type="Gene3D" id="1.20.1250.20">
    <property type="entry name" value="MFS general substrate transporter like domains"/>
    <property type="match status" value="1"/>
</dbReference>
<dbReference type="AlphaFoldDB" id="A0A0W0YF92"/>